<dbReference type="EMBL" id="JAUEPO010000005">
    <property type="protein sequence ID" value="KAK3321099.1"/>
    <property type="molecule type" value="Genomic_DNA"/>
</dbReference>
<gene>
    <name evidence="1" type="ORF">B0T19DRAFT_258285</name>
</gene>
<accession>A0AAE0I9J2</accession>
<proteinExistence type="predicted"/>
<evidence type="ECO:0000313" key="1">
    <source>
        <dbReference type="EMBL" id="KAK3321099.1"/>
    </source>
</evidence>
<sequence length="181" mass="19964">MSMPACPRRIVQKLQQRRLSKMAMLISLACAVNATRARSRRRRRATDDMHACYPRSVPVPLTATLGCPTISCLSNSVSGRARRREAVVLTGFLNRRLGRVSITSRGVHGVSMRRFGSTPSTPYSIIEHREGLIELLPQPTVSVEQIRNDSSASAVPHDVGKGHSYLAVARQGRCILTPHLK</sequence>
<reference evidence="1" key="2">
    <citation type="submission" date="2023-06" db="EMBL/GenBank/DDBJ databases">
        <authorList>
            <consortium name="Lawrence Berkeley National Laboratory"/>
            <person name="Haridas S."/>
            <person name="Hensen N."/>
            <person name="Bonometti L."/>
            <person name="Westerberg I."/>
            <person name="Brannstrom I.O."/>
            <person name="Guillou S."/>
            <person name="Cros-Aarteil S."/>
            <person name="Calhoun S."/>
            <person name="Kuo A."/>
            <person name="Mondo S."/>
            <person name="Pangilinan J."/>
            <person name="Riley R."/>
            <person name="Labutti K."/>
            <person name="Andreopoulos B."/>
            <person name="Lipzen A."/>
            <person name="Chen C."/>
            <person name="Yanf M."/>
            <person name="Daum C."/>
            <person name="Ng V."/>
            <person name="Clum A."/>
            <person name="Steindorff A."/>
            <person name="Ohm R."/>
            <person name="Martin F."/>
            <person name="Silar P."/>
            <person name="Natvig D."/>
            <person name="Lalanne C."/>
            <person name="Gautier V."/>
            <person name="Ament-Velasquez S.L."/>
            <person name="Kruys A."/>
            <person name="Hutchinson M.I."/>
            <person name="Powell A.J."/>
            <person name="Barry K."/>
            <person name="Miller A.N."/>
            <person name="Grigoriev I.V."/>
            <person name="Debuchy R."/>
            <person name="Gladieux P."/>
            <person name="Thoren M.H."/>
            <person name="Johannesson H."/>
        </authorList>
    </citation>
    <scope>NUCLEOTIDE SEQUENCE</scope>
    <source>
        <strain evidence="1">SMH4131-1</strain>
    </source>
</reference>
<reference evidence="1" key="1">
    <citation type="journal article" date="2023" name="Mol. Phylogenet. Evol.">
        <title>Genome-scale phylogeny and comparative genomics of the fungal order Sordariales.</title>
        <authorList>
            <person name="Hensen N."/>
            <person name="Bonometti L."/>
            <person name="Westerberg I."/>
            <person name="Brannstrom I.O."/>
            <person name="Guillou S."/>
            <person name="Cros-Aarteil S."/>
            <person name="Calhoun S."/>
            <person name="Haridas S."/>
            <person name="Kuo A."/>
            <person name="Mondo S."/>
            <person name="Pangilinan J."/>
            <person name="Riley R."/>
            <person name="LaButti K."/>
            <person name="Andreopoulos B."/>
            <person name="Lipzen A."/>
            <person name="Chen C."/>
            <person name="Yan M."/>
            <person name="Daum C."/>
            <person name="Ng V."/>
            <person name="Clum A."/>
            <person name="Steindorff A."/>
            <person name="Ohm R.A."/>
            <person name="Martin F."/>
            <person name="Silar P."/>
            <person name="Natvig D.O."/>
            <person name="Lalanne C."/>
            <person name="Gautier V."/>
            <person name="Ament-Velasquez S.L."/>
            <person name="Kruys A."/>
            <person name="Hutchinson M.I."/>
            <person name="Powell A.J."/>
            <person name="Barry K."/>
            <person name="Miller A.N."/>
            <person name="Grigoriev I.V."/>
            <person name="Debuchy R."/>
            <person name="Gladieux P."/>
            <person name="Hiltunen Thoren M."/>
            <person name="Johannesson H."/>
        </authorList>
    </citation>
    <scope>NUCLEOTIDE SEQUENCE</scope>
    <source>
        <strain evidence="1">SMH4131-1</strain>
    </source>
</reference>
<evidence type="ECO:0000313" key="2">
    <source>
        <dbReference type="Proteomes" id="UP001286456"/>
    </source>
</evidence>
<keyword evidence="2" id="KW-1185">Reference proteome</keyword>
<dbReference type="AlphaFoldDB" id="A0AAE0I9J2"/>
<dbReference type="Proteomes" id="UP001286456">
    <property type="component" value="Unassembled WGS sequence"/>
</dbReference>
<protein>
    <submittedName>
        <fullName evidence="1">Uncharacterized protein</fullName>
    </submittedName>
</protein>
<organism evidence="1 2">
    <name type="scientific">Cercophora scortea</name>
    <dbReference type="NCBI Taxonomy" id="314031"/>
    <lineage>
        <taxon>Eukaryota</taxon>
        <taxon>Fungi</taxon>
        <taxon>Dikarya</taxon>
        <taxon>Ascomycota</taxon>
        <taxon>Pezizomycotina</taxon>
        <taxon>Sordariomycetes</taxon>
        <taxon>Sordariomycetidae</taxon>
        <taxon>Sordariales</taxon>
        <taxon>Lasiosphaeriaceae</taxon>
        <taxon>Cercophora</taxon>
    </lineage>
</organism>
<name>A0AAE0I9J2_9PEZI</name>
<comment type="caution">
    <text evidence="1">The sequence shown here is derived from an EMBL/GenBank/DDBJ whole genome shotgun (WGS) entry which is preliminary data.</text>
</comment>